<accession>A0A7X0TVP9</accession>
<feature type="compositionally biased region" description="Gly residues" evidence="1">
    <location>
        <begin position="241"/>
        <end position="256"/>
    </location>
</feature>
<evidence type="ECO:0000259" key="2">
    <source>
        <dbReference type="Pfam" id="PF25547"/>
    </source>
</evidence>
<dbReference type="AlphaFoldDB" id="A0A7X0TVP9"/>
<comment type="caution">
    <text evidence="3">The sequence shown here is derived from an EMBL/GenBank/DDBJ whole genome shotgun (WGS) entry which is preliminary data.</text>
</comment>
<keyword evidence="4" id="KW-1185">Reference proteome</keyword>
<dbReference type="RefSeq" id="WP_185100171.1">
    <property type="nucleotide sequence ID" value="NZ_BAAAXY010000284.1"/>
</dbReference>
<feature type="domain" description="Outer membrane channel protein CpnT-like N-terminal" evidence="2">
    <location>
        <begin position="19"/>
        <end position="137"/>
    </location>
</feature>
<dbReference type="EMBL" id="JACHMI010000001">
    <property type="protein sequence ID" value="MBB6545310.1"/>
    <property type="molecule type" value="Genomic_DNA"/>
</dbReference>
<feature type="compositionally biased region" description="Basic and acidic residues" evidence="1">
    <location>
        <begin position="297"/>
        <end position="311"/>
    </location>
</feature>
<name>A0A7X0TVP9_9ACTN</name>
<reference evidence="3 4" key="1">
    <citation type="submission" date="2020-08" db="EMBL/GenBank/DDBJ databases">
        <title>Sequencing the genomes of 1000 actinobacteria strains.</title>
        <authorList>
            <person name="Klenk H.-P."/>
        </authorList>
    </citation>
    <scope>NUCLEOTIDE SEQUENCE [LARGE SCALE GENOMIC DNA]</scope>
    <source>
        <strain evidence="3 4">DSM 43768</strain>
    </source>
</reference>
<proteinExistence type="predicted"/>
<dbReference type="Proteomes" id="UP000565579">
    <property type="component" value="Unassembled WGS sequence"/>
</dbReference>
<organism evidence="3 4">
    <name type="scientific">Nonomuraea rubra</name>
    <dbReference type="NCBI Taxonomy" id="46180"/>
    <lineage>
        <taxon>Bacteria</taxon>
        <taxon>Bacillati</taxon>
        <taxon>Actinomycetota</taxon>
        <taxon>Actinomycetes</taxon>
        <taxon>Streptosporangiales</taxon>
        <taxon>Streptosporangiaceae</taxon>
        <taxon>Nonomuraea</taxon>
    </lineage>
</organism>
<evidence type="ECO:0000256" key="1">
    <source>
        <dbReference type="SAM" id="MobiDB-lite"/>
    </source>
</evidence>
<evidence type="ECO:0000313" key="4">
    <source>
        <dbReference type="Proteomes" id="UP000565579"/>
    </source>
</evidence>
<feature type="compositionally biased region" description="Basic and acidic residues" evidence="1">
    <location>
        <begin position="257"/>
        <end position="267"/>
    </location>
</feature>
<evidence type="ECO:0000313" key="3">
    <source>
        <dbReference type="EMBL" id="MBB6545310.1"/>
    </source>
</evidence>
<gene>
    <name evidence="3" type="ORF">HD593_000105</name>
</gene>
<protein>
    <submittedName>
        <fullName evidence="3">Putative membrane protein YgcG</fullName>
    </submittedName>
</protein>
<dbReference type="InterPro" id="IPR057746">
    <property type="entry name" value="CpnT-like_N"/>
</dbReference>
<feature type="compositionally biased region" description="Basic and acidic residues" evidence="1">
    <location>
        <begin position="276"/>
        <end position="288"/>
    </location>
</feature>
<dbReference type="Pfam" id="PF25547">
    <property type="entry name" value="WXG100_2"/>
    <property type="match status" value="1"/>
</dbReference>
<sequence>MGLTLPPELNGFLGMLGVPWPNIDEDEIKKDAGAWRTVQAGSQPVGEAADASVRRTQQFHRGESAMAAAQHWNRVGGDSGHVSQAAAAARVAPVALDGTAAVVSAVKVAVGMQAAAGLASVVQAVAFGGAVGVTAATARMYLTRQAMAKVMREGAEGTGRVLAPAMARRVTDPMRRILDNLRRPGGPGGTPALAGAGGRVPVRPSGLRNPNGPRSVRDGMAQMGRRNNRDNSGGRGRGRGRGGGSSGGSSGGGGGWFRRDSTGKVHGELPNGTRGMSEEQGKAARDALRGSIRKRRQEQDRLGQEVGHEERIRREQEALRKIEEEGKRKRWW</sequence>
<feature type="region of interest" description="Disordered" evidence="1">
    <location>
        <begin position="179"/>
        <end position="311"/>
    </location>
</feature>